<organism evidence="1 2">
    <name type="scientific">Vibrio lentus</name>
    <dbReference type="NCBI Taxonomy" id="136468"/>
    <lineage>
        <taxon>Bacteria</taxon>
        <taxon>Pseudomonadati</taxon>
        <taxon>Pseudomonadota</taxon>
        <taxon>Gammaproteobacteria</taxon>
        <taxon>Vibrionales</taxon>
        <taxon>Vibrionaceae</taxon>
        <taxon>Vibrio</taxon>
    </lineage>
</organism>
<comment type="caution">
    <text evidence="1">The sequence shown here is derived from an EMBL/GenBank/DDBJ whole genome shotgun (WGS) entry which is preliminary data.</text>
</comment>
<protein>
    <submittedName>
        <fullName evidence="1">Uncharacterized protein</fullName>
    </submittedName>
</protein>
<accession>A0A2N7BVZ3</accession>
<gene>
    <name evidence="1" type="ORF">BCV30_07745</name>
</gene>
<evidence type="ECO:0000313" key="1">
    <source>
        <dbReference type="EMBL" id="PME64584.1"/>
    </source>
</evidence>
<dbReference type="Proteomes" id="UP000235778">
    <property type="component" value="Unassembled WGS sequence"/>
</dbReference>
<reference evidence="2" key="1">
    <citation type="submission" date="2016-07" db="EMBL/GenBank/DDBJ databases">
        <title>Nontailed viruses are major unrecognized killers of bacteria in the ocean.</title>
        <authorList>
            <person name="Kauffman K."/>
            <person name="Hussain F."/>
            <person name="Yang J."/>
            <person name="Arevalo P."/>
            <person name="Brown J."/>
            <person name="Cutler M."/>
            <person name="Kelly L."/>
            <person name="Polz M.F."/>
        </authorList>
    </citation>
    <scope>NUCLEOTIDE SEQUENCE [LARGE SCALE GENOMIC DNA]</scope>
    <source>
        <strain evidence="2">10N.286.55.C1</strain>
    </source>
</reference>
<sequence length="223" mass="24804">MFEFGKEEPIANNASLYEKKSGVDQLCSDQSKGRELNRYSFVNKCGSPDSIPLLLCELLNQIGLKVVVIVSWLVHLPDKSPVAAKVIEKRYLKNGWNTSVRNDHYLAFKELPLSEIDSWPPLETRGSDGGVLLLIGNENEETLLSCLDEESSSFLAKTSYFAPGNKFFKQLETGNVSALYQVNDQLNNTGIVLLGKQFVSITPAENVDIITTYEGDSAYKVFI</sequence>
<dbReference type="RefSeq" id="WP_102265978.1">
    <property type="nucleotide sequence ID" value="NZ_MCSH01000012.1"/>
</dbReference>
<dbReference type="AlphaFoldDB" id="A0A2N7BVZ3"/>
<proteinExistence type="predicted"/>
<dbReference type="EMBL" id="MCSI01000117">
    <property type="protein sequence ID" value="PME64584.1"/>
    <property type="molecule type" value="Genomic_DNA"/>
</dbReference>
<evidence type="ECO:0000313" key="2">
    <source>
        <dbReference type="Proteomes" id="UP000235778"/>
    </source>
</evidence>
<name>A0A2N7BVZ3_9VIBR</name>